<accession>A0A226DWV9</accession>
<feature type="compositionally biased region" description="Basic residues" evidence="10">
    <location>
        <begin position="765"/>
        <end position="775"/>
    </location>
</feature>
<feature type="compositionally biased region" description="Low complexity" evidence="10">
    <location>
        <begin position="379"/>
        <end position="403"/>
    </location>
</feature>
<name>A0A226DWV9_FOLCA</name>
<keyword evidence="4" id="KW-0805">Transcription regulation</keyword>
<dbReference type="STRING" id="158441.A0A226DWV9"/>
<evidence type="ECO:0000256" key="6">
    <source>
        <dbReference type="ARBA" id="ARBA00023163"/>
    </source>
</evidence>
<dbReference type="Gene3D" id="1.20.930.10">
    <property type="entry name" value="Conserved domain common to transcription factors TFIIS, elongin A, CRSP70"/>
    <property type="match status" value="1"/>
</dbReference>
<feature type="compositionally biased region" description="Acidic residues" evidence="10">
    <location>
        <begin position="908"/>
        <end position="923"/>
    </location>
</feature>
<feature type="region of interest" description="Disordered" evidence="10">
    <location>
        <begin position="289"/>
        <end position="437"/>
    </location>
</feature>
<evidence type="ECO:0000259" key="11">
    <source>
        <dbReference type="PROSITE" id="PS51319"/>
    </source>
</evidence>
<dbReference type="PANTHER" id="PTHR15201:SF1">
    <property type="entry name" value="MEDIATOR OF RNA POLYMERASE II TRANSCRIPTION SUBUNIT 26"/>
    <property type="match status" value="1"/>
</dbReference>
<evidence type="ECO:0000256" key="8">
    <source>
        <dbReference type="ARBA" id="ARBA00031968"/>
    </source>
</evidence>
<evidence type="ECO:0000313" key="13">
    <source>
        <dbReference type="Proteomes" id="UP000198287"/>
    </source>
</evidence>
<dbReference type="SUPFAM" id="SSF47676">
    <property type="entry name" value="Conserved domain common to transcription factors TFIIS, elongin A, CRSP70"/>
    <property type="match status" value="1"/>
</dbReference>
<dbReference type="OrthoDB" id="550309at2759"/>
<feature type="compositionally biased region" description="Pro residues" evidence="10">
    <location>
        <begin position="681"/>
        <end position="694"/>
    </location>
</feature>
<dbReference type="InterPro" id="IPR042376">
    <property type="entry name" value="MED26"/>
</dbReference>
<keyword evidence="7 9" id="KW-0539">Nucleus</keyword>
<dbReference type="GO" id="GO:0070847">
    <property type="term" value="C:core mediator complex"/>
    <property type="evidence" value="ECO:0007669"/>
    <property type="project" value="TreeGrafter"/>
</dbReference>
<proteinExistence type="inferred from homology"/>
<dbReference type="SMART" id="SM00509">
    <property type="entry name" value="TFS2N"/>
    <property type="match status" value="1"/>
</dbReference>
<dbReference type="GO" id="GO:0006357">
    <property type="term" value="P:regulation of transcription by RNA polymerase II"/>
    <property type="evidence" value="ECO:0007669"/>
    <property type="project" value="InterPro"/>
</dbReference>
<dbReference type="GO" id="GO:0003712">
    <property type="term" value="F:transcription coregulator activity"/>
    <property type="evidence" value="ECO:0007669"/>
    <property type="project" value="TreeGrafter"/>
</dbReference>
<dbReference type="PROSITE" id="PS51319">
    <property type="entry name" value="TFIIS_N"/>
    <property type="match status" value="1"/>
</dbReference>
<dbReference type="InterPro" id="IPR017923">
    <property type="entry name" value="TFIIS_N"/>
</dbReference>
<evidence type="ECO:0000256" key="4">
    <source>
        <dbReference type="ARBA" id="ARBA00023015"/>
    </source>
</evidence>
<evidence type="ECO:0000256" key="1">
    <source>
        <dbReference type="ARBA" id="ARBA00004123"/>
    </source>
</evidence>
<evidence type="ECO:0000256" key="7">
    <source>
        <dbReference type="ARBA" id="ARBA00023242"/>
    </source>
</evidence>
<keyword evidence="6" id="KW-0804">Transcription</keyword>
<dbReference type="InterPro" id="IPR003617">
    <property type="entry name" value="TFIIS/CRSP70_N_sub"/>
</dbReference>
<feature type="compositionally biased region" description="Low complexity" evidence="10">
    <location>
        <begin position="411"/>
        <end position="437"/>
    </location>
</feature>
<dbReference type="AlphaFoldDB" id="A0A226DWV9"/>
<dbReference type="GO" id="GO:0016592">
    <property type="term" value="C:mediator complex"/>
    <property type="evidence" value="ECO:0007669"/>
    <property type="project" value="InterPro"/>
</dbReference>
<organism evidence="12 13">
    <name type="scientific">Folsomia candida</name>
    <name type="common">Springtail</name>
    <dbReference type="NCBI Taxonomy" id="158441"/>
    <lineage>
        <taxon>Eukaryota</taxon>
        <taxon>Metazoa</taxon>
        <taxon>Ecdysozoa</taxon>
        <taxon>Arthropoda</taxon>
        <taxon>Hexapoda</taxon>
        <taxon>Collembola</taxon>
        <taxon>Entomobryomorpha</taxon>
        <taxon>Isotomoidea</taxon>
        <taxon>Isotomidae</taxon>
        <taxon>Proisotominae</taxon>
        <taxon>Folsomia</taxon>
    </lineage>
</organism>
<dbReference type="PANTHER" id="PTHR15201">
    <property type="entry name" value="CRSP70"/>
    <property type="match status" value="1"/>
</dbReference>
<feature type="compositionally biased region" description="Acidic residues" evidence="10">
    <location>
        <begin position="866"/>
        <end position="875"/>
    </location>
</feature>
<gene>
    <name evidence="12" type="ORF">Fcan01_15245</name>
</gene>
<comment type="caution">
    <text evidence="12">The sequence shown here is derived from an EMBL/GenBank/DDBJ whole genome shotgun (WGS) entry which is preliminary data.</text>
</comment>
<dbReference type="Proteomes" id="UP000198287">
    <property type="component" value="Unassembled WGS sequence"/>
</dbReference>
<feature type="domain" description="TFIIS N-terminal" evidence="11">
    <location>
        <begin position="212"/>
        <end position="289"/>
    </location>
</feature>
<feature type="compositionally biased region" description="Basic and acidic residues" evidence="10">
    <location>
        <begin position="710"/>
        <end position="737"/>
    </location>
</feature>
<protein>
    <recommendedName>
        <fullName evidence="3">Mediator of RNA polymerase II transcription subunit 26</fullName>
    </recommendedName>
    <alternativeName>
        <fullName evidence="8">Mediator complex subunit 26</fullName>
    </alternativeName>
</protein>
<dbReference type="GO" id="GO:0010628">
    <property type="term" value="P:positive regulation of gene expression"/>
    <property type="evidence" value="ECO:0007669"/>
    <property type="project" value="TreeGrafter"/>
</dbReference>
<dbReference type="OMA" id="KIDWGDS"/>
<dbReference type="Pfam" id="PF08711">
    <property type="entry name" value="Med26"/>
    <property type="match status" value="1"/>
</dbReference>
<evidence type="ECO:0000256" key="2">
    <source>
        <dbReference type="ARBA" id="ARBA00009681"/>
    </source>
</evidence>
<feature type="compositionally biased region" description="Polar residues" evidence="10">
    <location>
        <begin position="322"/>
        <end position="350"/>
    </location>
</feature>
<feature type="region of interest" description="Disordered" evidence="10">
    <location>
        <begin position="547"/>
        <end position="592"/>
    </location>
</feature>
<feature type="compositionally biased region" description="Low complexity" evidence="10">
    <location>
        <begin position="840"/>
        <end position="855"/>
    </location>
</feature>
<comment type="subcellular location">
    <subcellularLocation>
        <location evidence="1 9">Nucleus</location>
    </subcellularLocation>
</comment>
<dbReference type="CDD" id="cd00183">
    <property type="entry name" value="TFIIS_I"/>
    <property type="match status" value="1"/>
</dbReference>
<feature type="region of interest" description="Disordered" evidence="10">
    <location>
        <begin position="609"/>
        <end position="640"/>
    </location>
</feature>
<evidence type="ECO:0000256" key="3">
    <source>
        <dbReference type="ARBA" id="ARBA00019686"/>
    </source>
</evidence>
<sequence>MLARGAKSYGFDGEGTARLWLIGRPTNMLKTFVSFVMLRVFGRVCCSGFSLPLEFNAAPVPLEDGWMRIHVCFYFTMKATANTGLSLVHVHLGVCTELAYCVLREKIRRRGKNVAKLAPNTHPRSDDTSTLTIIKTATTTTTNLGRRRDNNNNNKLLREIGATAAKEKKNRQNCTIFPPPPSSPSSSSSSAGLLLQVKGKTTPGLMQQSPVILTQRLIDAVDDSYHVKDMGAIIEVLETLEQLPVTKELLETTRLGKTINVFRKRINDEKLAKRAKNLVKKWRDAVLVNEQQQSGGGGGGRPVNGNSDGLHVPGGHLRSIGGYNSNSSSPQLMTASRISPNALHNSNSLSPRILNNLTSNNNNRNGQQQQQVGRSSIPSAVVAAVSSPRLHSSSPSLRVSSPSQFGNKAKSPSCGPIISSSPLNNNNNTNKMMTSTNSYAPNVEVVARTNAANKRLRIEDGAERMNAGPPSKKARHGIANGGIFEGTLDDPSLALLDDLSKDSMTSRASDNSDGSSSKAVSNMSSSAVLSGAPSPASIILGDSALTSPAMSGGEGESASETLLCGQDDNKPSLFSSIPENEGSAVDHGANNVNDQPQVNVVAEVVAPVQKRGRKKKQKTNEMDGFGFPGGVTPQKDENLRGEGNTQTLRIHKQIAQAKQESMVRTVHRLSMEIFDDDHRFPPTPDISPVPPPPPLERKPIPKPHITAALSRDDPVMKSDFVKEYLHSQNKQIERQRNEISLLPHEPTPPPPPVIPPTADEPLDSKKKRKRDKKKNRGENNATTTISFPTESEILSRLPPIDPQTLEELKNFKFDVPSEDEEAKSKPEIETENATSLTSTNESNAENIKNNIAEAAPPLIASKIDWGDSEDEDDFVDVSPKIEDTSGPDDPSTIPQIVVSSTTLPQTIDEMDTSEQAEDQEQPEADAPAPREIDDSEVERLHLEKIGNLNGNLDKDGLFKEWQEVVAVESFKGDLLHILPYTIIDF</sequence>
<feature type="compositionally biased region" description="Polar residues" evidence="10">
    <location>
        <begin position="778"/>
        <end position="789"/>
    </location>
</feature>
<evidence type="ECO:0000256" key="5">
    <source>
        <dbReference type="ARBA" id="ARBA00023159"/>
    </source>
</evidence>
<evidence type="ECO:0000256" key="10">
    <source>
        <dbReference type="SAM" id="MobiDB-lite"/>
    </source>
</evidence>
<keyword evidence="5" id="KW-0010">Activator</keyword>
<evidence type="ECO:0000256" key="9">
    <source>
        <dbReference type="PROSITE-ProRule" id="PRU00649"/>
    </source>
</evidence>
<reference evidence="12 13" key="1">
    <citation type="submission" date="2015-12" db="EMBL/GenBank/DDBJ databases">
        <title>The genome of Folsomia candida.</title>
        <authorList>
            <person name="Faddeeva A."/>
            <person name="Derks M.F."/>
            <person name="Anvar Y."/>
            <person name="Smit S."/>
            <person name="Van Straalen N."/>
            <person name="Roelofs D."/>
        </authorList>
    </citation>
    <scope>NUCLEOTIDE SEQUENCE [LARGE SCALE GENOMIC DNA]</scope>
    <source>
        <strain evidence="12 13">VU population</strain>
        <tissue evidence="12">Whole body</tissue>
    </source>
</reference>
<feature type="region of interest" description="Disordered" evidence="10">
    <location>
        <begin position="166"/>
        <end position="191"/>
    </location>
</feature>
<feature type="compositionally biased region" description="Polar residues" evidence="10">
    <location>
        <begin position="892"/>
        <end position="905"/>
    </location>
</feature>
<feature type="compositionally biased region" description="Pro residues" evidence="10">
    <location>
        <begin position="745"/>
        <end position="755"/>
    </location>
</feature>
<evidence type="ECO:0000313" key="12">
    <source>
        <dbReference type="EMBL" id="OXA49965.1"/>
    </source>
</evidence>
<feature type="region of interest" description="Disordered" evidence="10">
    <location>
        <begin position="675"/>
        <end position="932"/>
    </location>
</feature>
<dbReference type="InterPro" id="IPR035441">
    <property type="entry name" value="TFIIS/LEDGF_dom_sf"/>
</dbReference>
<keyword evidence="13" id="KW-1185">Reference proteome</keyword>
<feature type="compositionally biased region" description="Low complexity" evidence="10">
    <location>
        <begin position="355"/>
        <end position="371"/>
    </location>
</feature>
<comment type="similarity">
    <text evidence="2">Belongs to the Mediator complex subunit 26 family.</text>
</comment>
<dbReference type="EMBL" id="LNIX01000009">
    <property type="protein sequence ID" value="OXA49965.1"/>
    <property type="molecule type" value="Genomic_DNA"/>
</dbReference>